<proteinExistence type="predicted"/>
<protein>
    <submittedName>
        <fullName evidence="2">Uncharacterized protein</fullName>
    </submittedName>
</protein>
<sequence length="256" mass="29359">MGRRNKKSMPDRPPSNADIRDLLRRPQISKRPEMASQMEGLYHSFSKASKSEEDDHGTRIVSRPIHSSTKPILTEEQLKDMLGELRCNIAADIGVFRNEISTVVAHLQNAEPNTATQETLLVSVEQQLLALQKAQRQHQDSMAALEDKRRWKNIKICGLPEAVETAELPHLFRRMLNMLFTTKQAKGMPLDSCFHISRPQTDTPEKGKDVIRFQQGRDRQIFMAAVHSKSPFHFEGHSLTFYPDLSKATMDWRWSL</sequence>
<keyword evidence="3" id="KW-1185">Reference proteome</keyword>
<dbReference type="AlphaFoldDB" id="A0AAD1WF38"/>
<dbReference type="Gene3D" id="3.30.70.1820">
    <property type="entry name" value="L1 transposable element, RRM domain"/>
    <property type="match status" value="1"/>
</dbReference>
<dbReference type="Proteomes" id="UP001295444">
    <property type="component" value="Chromosome 06"/>
</dbReference>
<reference evidence="2" key="1">
    <citation type="submission" date="2022-03" db="EMBL/GenBank/DDBJ databases">
        <authorList>
            <person name="Alioto T."/>
            <person name="Alioto T."/>
            <person name="Gomez Garrido J."/>
        </authorList>
    </citation>
    <scope>NUCLEOTIDE SEQUENCE</scope>
</reference>
<evidence type="ECO:0000313" key="3">
    <source>
        <dbReference type="Proteomes" id="UP001295444"/>
    </source>
</evidence>
<name>A0AAD1WF38_PELCU</name>
<evidence type="ECO:0000313" key="2">
    <source>
        <dbReference type="EMBL" id="CAH2301959.1"/>
    </source>
</evidence>
<dbReference type="EMBL" id="OW240917">
    <property type="protein sequence ID" value="CAH2301959.1"/>
    <property type="molecule type" value="Genomic_DNA"/>
</dbReference>
<dbReference type="PANTHER" id="PTHR11505">
    <property type="entry name" value="L1 TRANSPOSABLE ELEMENT-RELATED"/>
    <property type="match status" value="1"/>
</dbReference>
<dbReference type="InterPro" id="IPR004244">
    <property type="entry name" value="Transposase_22"/>
</dbReference>
<feature type="region of interest" description="Disordered" evidence="1">
    <location>
        <begin position="1"/>
        <end position="37"/>
    </location>
</feature>
<evidence type="ECO:0000256" key="1">
    <source>
        <dbReference type="SAM" id="MobiDB-lite"/>
    </source>
</evidence>
<organism evidence="2 3">
    <name type="scientific">Pelobates cultripes</name>
    <name type="common">Western spadefoot toad</name>
    <dbReference type="NCBI Taxonomy" id="61616"/>
    <lineage>
        <taxon>Eukaryota</taxon>
        <taxon>Metazoa</taxon>
        <taxon>Chordata</taxon>
        <taxon>Craniata</taxon>
        <taxon>Vertebrata</taxon>
        <taxon>Euteleostomi</taxon>
        <taxon>Amphibia</taxon>
        <taxon>Batrachia</taxon>
        <taxon>Anura</taxon>
        <taxon>Pelobatoidea</taxon>
        <taxon>Pelobatidae</taxon>
        <taxon>Pelobates</taxon>
    </lineage>
</organism>
<accession>A0AAD1WF38</accession>
<gene>
    <name evidence="2" type="ORF">PECUL_23A030163</name>
</gene>